<dbReference type="KEGG" id="vff:VITFI_CDS2344"/>
<dbReference type="SUPFAM" id="SSF52540">
    <property type="entry name" value="P-loop containing nucleoside triphosphate hydrolases"/>
    <property type="match status" value="1"/>
</dbReference>
<protein>
    <submittedName>
        <fullName evidence="2">NAD metabolism ATPase/kinase</fullName>
    </submittedName>
</protein>
<organism evidence="2 3">
    <name type="scientific">Vitreoscilla filiformis</name>
    <dbReference type="NCBI Taxonomy" id="63"/>
    <lineage>
        <taxon>Bacteria</taxon>
        <taxon>Pseudomonadati</taxon>
        <taxon>Pseudomonadota</taxon>
        <taxon>Betaproteobacteria</taxon>
        <taxon>Neisseriales</taxon>
        <taxon>Neisseriaceae</taxon>
        <taxon>Vitreoscilla</taxon>
    </lineage>
</organism>
<keyword evidence="2" id="KW-0418">Kinase</keyword>
<dbReference type="RefSeq" id="WP_089417098.1">
    <property type="nucleotide sequence ID" value="NZ_CP022423.1"/>
</dbReference>
<evidence type="ECO:0000313" key="3">
    <source>
        <dbReference type="Proteomes" id="UP000199729"/>
    </source>
</evidence>
<dbReference type="PANTHER" id="PTHR37512:SF1">
    <property type="entry name" value="NADR_TTD14 AAA DOMAIN-CONTAINING PROTEIN"/>
    <property type="match status" value="1"/>
</dbReference>
<sequence length="241" mass="26112">MPDTAPTRGLVIAVLGAESTGKSCLTQALAPRLTALTGLACHIVPEYLREWCDHHQRLPRESDQAHIAHTQAQRIAEAAQSAALVLADTTPLMTAVYHRHIFASRALDAEALAWQRQQVDFHLLMALDLPWQADGFLRDGPQVRAPVDALLREGLIGAGLPFAVVAGQGEVRTDAALDALSPLLRQRWPARASGLFSRLSAQEAAQPRWRALCSDCDDPACEHAAWQQRQAGGAVASMQRG</sequence>
<accession>A0A221KGF0</accession>
<proteinExistence type="predicted"/>
<feature type="domain" description="NadR/Ttd14 AAA" evidence="1">
    <location>
        <begin position="12"/>
        <end position="171"/>
    </location>
</feature>
<keyword evidence="2" id="KW-0808">Transferase</keyword>
<gene>
    <name evidence="2" type="ORF">VITFI_CDS2344</name>
</gene>
<dbReference type="InterPro" id="IPR052735">
    <property type="entry name" value="NAD_biosynth-regulator"/>
</dbReference>
<dbReference type="EMBL" id="CP022423">
    <property type="protein sequence ID" value="ASM78122.1"/>
    <property type="molecule type" value="Genomic_DNA"/>
</dbReference>
<keyword evidence="3" id="KW-1185">Reference proteome</keyword>
<dbReference type="Proteomes" id="UP000199729">
    <property type="component" value="Chromosome"/>
</dbReference>
<dbReference type="Gene3D" id="3.40.50.300">
    <property type="entry name" value="P-loop containing nucleotide triphosphate hydrolases"/>
    <property type="match status" value="1"/>
</dbReference>
<evidence type="ECO:0000313" key="2">
    <source>
        <dbReference type="EMBL" id="ASM78122.1"/>
    </source>
</evidence>
<name>A0A221KGF0_VITFI</name>
<dbReference type="InterPro" id="IPR038727">
    <property type="entry name" value="NadR/Ttd14_AAA_dom"/>
</dbReference>
<evidence type="ECO:0000259" key="1">
    <source>
        <dbReference type="Pfam" id="PF13521"/>
    </source>
</evidence>
<dbReference type="InterPro" id="IPR027417">
    <property type="entry name" value="P-loop_NTPase"/>
</dbReference>
<dbReference type="Pfam" id="PF13521">
    <property type="entry name" value="AAA_28"/>
    <property type="match status" value="1"/>
</dbReference>
<dbReference type="AlphaFoldDB" id="A0A221KGF0"/>
<dbReference type="PANTHER" id="PTHR37512">
    <property type="entry name" value="TRIFUNCTIONAL NAD BIOSYNTHESIS/REGULATOR PROTEIN NADR"/>
    <property type="match status" value="1"/>
</dbReference>
<dbReference type="GO" id="GO:0016301">
    <property type="term" value="F:kinase activity"/>
    <property type="evidence" value="ECO:0007669"/>
    <property type="project" value="UniProtKB-KW"/>
</dbReference>
<dbReference type="OrthoDB" id="9151999at2"/>
<reference evidence="2 3" key="1">
    <citation type="submission" date="2017-07" db="EMBL/GenBank/DDBJ databases">
        <title>Complete Genome Sequence of the cosmetic ferment Vitreoscilla filiformis (ATCC15551).</title>
        <authorList>
            <person name="Contreras S."/>
            <person name="Sagory-Zalkind P."/>
            <person name="Blanquart H."/>
            <person name="Iltis A."/>
            <person name="Morand S.C."/>
        </authorList>
    </citation>
    <scope>NUCLEOTIDE SEQUENCE [LARGE SCALE GENOMIC DNA]</scope>
    <source>
        <strain evidence="2 3">ATCC 15551</strain>
    </source>
</reference>